<dbReference type="RefSeq" id="WP_170215429.1">
    <property type="nucleotide sequence ID" value="NZ_JBHMDG010000004.1"/>
</dbReference>
<protein>
    <submittedName>
        <fullName evidence="4">DUF222 domain-containing protein</fullName>
    </submittedName>
</protein>
<name>A0ABV5K8R2_9ACTN</name>
<feature type="domain" description="HNH nuclease" evidence="3">
    <location>
        <begin position="333"/>
        <end position="385"/>
    </location>
</feature>
<dbReference type="InterPro" id="IPR002711">
    <property type="entry name" value="HNH"/>
</dbReference>
<dbReference type="Proteomes" id="UP001589750">
    <property type="component" value="Unassembled WGS sequence"/>
</dbReference>
<proteinExistence type="inferred from homology"/>
<evidence type="ECO:0000313" key="5">
    <source>
        <dbReference type="Proteomes" id="UP001589750"/>
    </source>
</evidence>
<dbReference type="Gene3D" id="1.10.30.50">
    <property type="match status" value="1"/>
</dbReference>
<gene>
    <name evidence="4" type="ORF">ACFFRI_04080</name>
</gene>
<dbReference type="EMBL" id="JBHMDG010000004">
    <property type="protein sequence ID" value="MFB9312215.1"/>
    <property type="molecule type" value="Genomic_DNA"/>
</dbReference>
<dbReference type="InterPro" id="IPR003870">
    <property type="entry name" value="DUF222"/>
</dbReference>
<dbReference type="SMART" id="SM00507">
    <property type="entry name" value="HNHc"/>
    <property type="match status" value="1"/>
</dbReference>
<sequence>MVLEAVGAEVAALRQRLWATVSDEELVDGAEALERVMGQLSAVRVQLLTEVDQREIPRRSLSWGSTHEWFAHLAGITVGEAHRAVRHARALTSDRAVTFEALAAGAVSASQAGIVCDAVDDLPPGPMLRRQGERVLLDEAGRLNATELRKAARRLVEVVDPDRSERRAEADLDREERAAHLERFLSVVEDGAGGVRLRGRGSVEDGAILRAALIPLTKPSPAVDPDDPDRVAETDPRDHGARLWDALLDVAQHSLDTDRQPASHGTRPRVGVLIDLDDLRTGVGPAAVTDDGLALSIAAVRRLACDADVIPICLGREGHVLDVGRTHRLVTMALWLALIARDRHCAFPGCTRPPVMCHGHHVRHWADGGATALDNLVMLCGAHHRVIHHSPWEVRLSPVDGRPEFRPPPRRRADPPPATWIRHRPRRE</sequence>
<reference evidence="4 5" key="1">
    <citation type="submission" date="2024-09" db="EMBL/GenBank/DDBJ databases">
        <authorList>
            <person name="Sun Q."/>
            <person name="Mori K."/>
        </authorList>
    </citation>
    <scope>NUCLEOTIDE SEQUENCE [LARGE SCALE GENOMIC DNA]</scope>
    <source>
        <strain evidence="4 5">JCM 9626</strain>
    </source>
</reference>
<comment type="similarity">
    <text evidence="1">Belongs to the Rv1128c/1148c/1588c/1702c/1945/3466 family.</text>
</comment>
<evidence type="ECO:0000256" key="1">
    <source>
        <dbReference type="ARBA" id="ARBA00023450"/>
    </source>
</evidence>
<dbReference type="Pfam" id="PF01844">
    <property type="entry name" value="HNH"/>
    <property type="match status" value="1"/>
</dbReference>
<feature type="compositionally biased region" description="Basic and acidic residues" evidence="2">
    <location>
        <begin position="401"/>
        <end position="414"/>
    </location>
</feature>
<evidence type="ECO:0000313" key="4">
    <source>
        <dbReference type="EMBL" id="MFB9312215.1"/>
    </source>
</evidence>
<dbReference type="Pfam" id="PF02720">
    <property type="entry name" value="DUF222"/>
    <property type="match status" value="1"/>
</dbReference>
<dbReference type="CDD" id="cd00085">
    <property type="entry name" value="HNHc"/>
    <property type="match status" value="1"/>
</dbReference>
<keyword evidence="5" id="KW-1185">Reference proteome</keyword>
<feature type="region of interest" description="Disordered" evidence="2">
    <location>
        <begin position="398"/>
        <end position="428"/>
    </location>
</feature>
<comment type="caution">
    <text evidence="4">The sequence shown here is derived from an EMBL/GenBank/DDBJ whole genome shotgun (WGS) entry which is preliminary data.</text>
</comment>
<organism evidence="4 5">
    <name type="scientific">Nocardioides plantarum</name>
    <dbReference type="NCBI Taxonomy" id="29299"/>
    <lineage>
        <taxon>Bacteria</taxon>
        <taxon>Bacillati</taxon>
        <taxon>Actinomycetota</taxon>
        <taxon>Actinomycetes</taxon>
        <taxon>Propionibacteriales</taxon>
        <taxon>Nocardioidaceae</taxon>
        <taxon>Nocardioides</taxon>
    </lineage>
</organism>
<accession>A0ABV5K8R2</accession>
<evidence type="ECO:0000259" key="3">
    <source>
        <dbReference type="SMART" id="SM00507"/>
    </source>
</evidence>
<dbReference type="InterPro" id="IPR003615">
    <property type="entry name" value="HNH_nuc"/>
</dbReference>
<evidence type="ECO:0000256" key="2">
    <source>
        <dbReference type="SAM" id="MobiDB-lite"/>
    </source>
</evidence>